<dbReference type="InterPro" id="IPR022209">
    <property type="entry name" value="CWC25"/>
</dbReference>
<keyword evidence="6" id="KW-0508">mRNA splicing</keyword>
<dbReference type="GO" id="GO:0005684">
    <property type="term" value="C:U2-type spliceosomal complex"/>
    <property type="evidence" value="ECO:0007669"/>
    <property type="project" value="TreeGrafter"/>
</dbReference>
<dbReference type="Pfam" id="PF10197">
    <property type="entry name" value="Cir_N"/>
    <property type="match status" value="1"/>
</dbReference>
<dbReference type="InterPro" id="IPR051376">
    <property type="entry name" value="CWC25_splicing_factor"/>
</dbReference>
<dbReference type="STRING" id="1081108.A0A168IBQ3"/>
<feature type="coiled-coil region" evidence="8">
    <location>
        <begin position="27"/>
        <end position="54"/>
    </location>
</feature>
<feature type="compositionally biased region" description="Basic and acidic residues" evidence="9">
    <location>
        <begin position="226"/>
        <end position="283"/>
    </location>
</feature>
<feature type="compositionally biased region" description="Basic and acidic residues" evidence="9">
    <location>
        <begin position="169"/>
        <end position="182"/>
    </location>
</feature>
<evidence type="ECO:0000256" key="3">
    <source>
        <dbReference type="ARBA" id="ARBA00022664"/>
    </source>
</evidence>
<feature type="compositionally biased region" description="Basic and acidic residues" evidence="9">
    <location>
        <begin position="296"/>
        <end position="316"/>
    </location>
</feature>
<feature type="domain" description="CBF1-interacting co-repressor CIR N-terminal" evidence="10">
    <location>
        <begin position="11"/>
        <end position="47"/>
    </location>
</feature>
<evidence type="ECO:0000256" key="9">
    <source>
        <dbReference type="SAM" id="MobiDB-lite"/>
    </source>
</evidence>
<evidence type="ECO:0000313" key="12">
    <source>
        <dbReference type="Proteomes" id="UP000076881"/>
    </source>
</evidence>
<organism evidence="11 12">
    <name type="scientific">Akanthomyces lecanii RCEF 1005</name>
    <dbReference type="NCBI Taxonomy" id="1081108"/>
    <lineage>
        <taxon>Eukaryota</taxon>
        <taxon>Fungi</taxon>
        <taxon>Dikarya</taxon>
        <taxon>Ascomycota</taxon>
        <taxon>Pezizomycotina</taxon>
        <taxon>Sordariomycetes</taxon>
        <taxon>Hypocreomycetidae</taxon>
        <taxon>Hypocreales</taxon>
        <taxon>Cordycipitaceae</taxon>
        <taxon>Akanthomyces</taxon>
        <taxon>Cordyceps confragosa</taxon>
    </lineage>
</organism>
<feature type="compositionally biased region" description="Basic residues" evidence="9">
    <location>
        <begin position="206"/>
        <end position="225"/>
    </location>
</feature>
<feature type="compositionally biased region" description="Basic and acidic residues" evidence="9">
    <location>
        <begin position="370"/>
        <end position="384"/>
    </location>
</feature>
<evidence type="ECO:0000256" key="8">
    <source>
        <dbReference type="SAM" id="Coils"/>
    </source>
</evidence>
<keyword evidence="7" id="KW-0539">Nucleus</keyword>
<dbReference type="InterPro" id="IPR019339">
    <property type="entry name" value="CIR_N_dom"/>
</dbReference>
<evidence type="ECO:0000259" key="10">
    <source>
        <dbReference type="SMART" id="SM01083"/>
    </source>
</evidence>
<reference evidence="11 12" key="1">
    <citation type="journal article" date="2016" name="Genome Biol. Evol.">
        <title>Divergent and convergent evolution of fungal pathogenicity.</title>
        <authorList>
            <person name="Shang Y."/>
            <person name="Xiao G."/>
            <person name="Zheng P."/>
            <person name="Cen K."/>
            <person name="Zhan S."/>
            <person name="Wang C."/>
        </authorList>
    </citation>
    <scope>NUCLEOTIDE SEQUENCE [LARGE SCALE GENOMIC DNA]</scope>
    <source>
        <strain evidence="11 12">RCEF 1005</strain>
    </source>
</reference>
<sequence>MGGGDLNLKKSFHPTLRRNQAAVYDEEQKALAERKRTQQRIDEIKEERAKEELQRQLEAAGGKKRVDRVDWMYQGPTDGQAGTTEEMEAYLLGKRRIDNLIKGNEHEKLEKNAGQESFMALQNANNARDTAAKIRDDPLLAIKRQEQAAYEAMMNDPIRRRQLLASMGKPDDSDKKDRGRHREDRHKRRHRHHSRDRDRERDHDRSRRLRRHSRSRSRSPRRRRSDSHDDDGGARRSRGDLEERSSRRRRDSTDKRYGGRDDAHRHDDRSARRSRDDFDERNSRVNPGGPRGRRHDVRDDTRRDDDRSPGRERDSNARQPRHVSPGTGGSRHRDSYDRRGDRPWHGRNGDGRHNGNRDRRGGNSNGRHHSNGEEERAREEEKARKLAAMQDAASELDQDRSDRLAAIDEKDRLARDADDKARERNGDRAFANGLHQQAGDLDLGARMGRNKHGFQKDDD</sequence>
<protein>
    <submittedName>
        <fullName evidence="11">Pre-mRNA-splicing factor CWC25</fullName>
    </submittedName>
</protein>
<feature type="compositionally biased region" description="Basic residues" evidence="9">
    <location>
        <begin position="183"/>
        <end position="194"/>
    </location>
</feature>
<comment type="subcellular location">
    <subcellularLocation>
        <location evidence="1">Nucleus</location>
    </subcellularLocation>
</comment>
<dbReference type="PANTHER" id="PTHR16196">
    <property type="entry name" value="CELL CYCLE CONTROL PROTEIN CWF25"/>
    <property type="match status" value="1"/>
</dbReference>
<name>A0A168IBQ3_CORDF</name>
<keyword evidence="12" id="KW-1185">Reference proteome</keyword>
<dbReference type="AlphaFoldDB" id="A0A168IBQ3"/>
<evidence type="ECO:0000256" key="7">
    <source>
        <dbReference type="ARBA" id="ARBA00023242"/>
    </source>
</evidence>
<feature type="region of interest" description="Disordered" evidence="9">
    <location>
        <begin position="153"/>
        <end position="459"/>
    </location>
</feature>
<comment type="similarity">
    <text evidence="2">Belongs to the CWC25 family.</text>
</comment>
<evidence type="ECO:0000256" key="1">
    <source>
        <dbReference type="ARBA" id="ARBA00004123"/>
    </source>
</evidence>
<proteinExistence type="inferred from homology"/>
<evidence type="ECO:0000256" key="6">
    <source>
        <dbReference type="ARBA" id="ARBA00023187"/>
    </source>
</evidence>
<dbReference type="GO" id="GO:0000398">
    <property type="term" value="P:mRNA splicing, via spliceosome"/>
    <property type="evidence" value="ECO:0007669"/>
    <property type="project" value="TreeGrafter"/>
</dbReference>
<keyword evidence="3" id="KW-0507">mRNA processing</keyword>
<dbReference type="EMBL" id="AZHF01000002">
    <property type="protein sequence ID" value="OAA79041.1"/>
    <property type="molecule type" value="Genomic_DNA"/>
</dbReference>
<dbReference type="Proteomes" id="UP000076881">
    <property type="component" value="Unassembled WGS sequence"/>
</dbReference>
<keyword evidence="4" id="KW-0747">Spliceosome</keyword>
<accession>A0A168IBQ3</accession>
<keyword evidence="5 8" id="KW-0175">Coiled coil</keyword>
<evidence type="ECO:0000256" key="5">
    <source>
        <dbReference type="ARBA" id="ARBA00023054"/>
    </source>
</evidence>
<evidence type="ECO:0000256" key="4">
    <source>
        <dbReference type="ARBA" id="ARBA00022728"/>
    </source>
</evidence>
<dbReference type="PANTHER" id="PTHR16196:SF0">
    <property type="entry name" value="PRE-MRNA-SPLICING FACTOR CWC25 HOMOLOG"/>
    <property type="match status" value="1"/>
</dbReference>
<feature type="compositionally biased region" description="Basic and acidic residues" evidence="9">
    <location>
        <begin position="397"/>
        <end position="427"/>
    </location>
</feature>
<feature type="compositionally biased region" description="Basic and acidic residues" evidence="9">
    <location>
        <begin position="195"/>
        <end position="205"/>
    </location>
</feature>
<evidence type="ECO:0000313" key="11">
    <source>
        <dbReference type="EMBL" id="OAA79041.1"/>
    </source>
</evidence>
<dbReference type="SMART" id="SM01083">
    <property type="entry name" value="Cir_N"/>
    <property type="match status" value="1"/>
</dbReference>
<comment type="caution">
    <text evidence="11">The sequence shown here is derived from an EMBL/GenBank/DDBJ whole genome shotgun (WGS) entry which is preliminary data.</text>
</comment>
<gene>
    <name evidence="11" type="ORF">LEL_02527</name>
</gene>
<dbReference type="OrthoDB" id="21123at2759"/>
<dbReference type="Pfam" id="PF12542">
    <property type="entry name" value="CWC25"/>
    <property type="match status" value="1"/>
</dbReference>
<evidence type="ECO:0000256" key="2">
    <source>
        <dbReference type="ARBA" id="ARBA00006695"/>
    </source>
</evidence>
<feature type="compositionally biased region" description="Basic and acidic residues" evidence="9">
    <location>
        <begin position="331"/>
        <end position="361"/>
    </location>
</feature>